<evidence type="ECO:0000313" key="2">
    <source>
        <dbReference type="Proteomes" id="UP000387223"/>
    </source>
</evidence>
<accession>A0A5M3Q5E2</accession>
<dbReference type="Proteomes" id="UP000387223">
    <property type="component" value="Unassembled WGS sequence"/>
</dbReference>
<organism evidence="1 2">
    <name type="scientific">Marinobacter salsuginis</name>
    <dbReference type="NCBI Taxonomy" id="418719"/>
    <lineage>
        <taxon>Bacteria</taxon>
        <taxon>Pseudomonadati</taxon>
        <taxon>Pseudomonadota</taxon>
        <taxon>Gammaproteobacteria</taxon>
        <taxon>Pseudomonadales</taxon>
        <taxon>Marinobacteraceae</taxon>
        <taxon>Marinobacter</taxon>
    </lineage>
</organism>
<dbReference type="RefSeq" id="WP_153637468.1">
    <property type="nucleotide sequence ID" value="NZ_BGZI01000035.1"/>
</dbReference>
<proteinExistence type="predicted"/>
<dbReference type="EMBL" id="BGZI01000035">
    <property type="protein sequence ID" value="GBO90204.1"/>
    <property type="molecule type" value="Genomic_DNA"/>
</dbReference>
<evidence type="ECO:0000313" key="1">
    <source>
        <dbReference type="EMBL" id="GBO90204.1"/>
    </source>
</evidence>
<dbReference type="AlphaFoldDB" id="A0A5M3Q5E2"/>
<sequence>MSGTKVSIDDIKDRLYVVGMKLSEFGEFLRDFNAEDSGLLEGLNKKQRDLYQSKLYLEKKANSAEQTSEQFIDQGFLFDLNSIEEETHKFEQQLGTLVPTARH</sequence>
<name>A0A5M3Q5E2_9GAMM</name>
<comment type="caution">
    <text evidence="1">The sequence shown here is derived from an EMBL/GenBank/DDBJ whole genome shotgun (WGS) entry which is preliminary data.</text>
</comment>
<reference evidence="1 2" key="1">
    <citation type="journal article" date="2019" name="J. Gen. Appl. Microbiol.">
        <title>Aerobic degradation of cis-dichloroethene by the marine bacterium Marinobacter salsuginis strain 5N-3.</title>
        <authorList>
            <person name="Inoue Y."/>
            <person name="Fukunaga Y."/>
            <person name="Katsumata H."/>
            <person name="Ohji S."/>
            <person name="Hosoyama A."/>
            <person name="Mori K."/>
            <person name="Ando K."/>
        </authorList>
    </citation>
    <scope>NUCLEOTIDE SEQUENCE [LARGE SCALE GENOMIC DNA]</scope>
    <source>
        <strain evidence="1 2">NBRC 109114</strain>
    </source>
</reference>
<gene>
    <name evidence="1" type="ORF">MSSD14B_38720</name>
</gene>
<protein>
    <submittedName>
        <fullName evidence="1">Uncharacterized protein</fullName>
    </submittedName>
</protein>